<dbReference type="Pfam" id="PF23558">
    <property type="entry name" value="TPR_P4H"/>
    <property type="match status" value="1"/>
</dbReference>
<feature type="domain" description="Fe2OG dioxygenase" evidence="16">
    <location>
        <begin position="418"/>
        <end position="526"/>
    </location>
</feature>
<dbReference type="InterPro" id="IPR011990">
    <property type="entry name" value="TPR-like_helical_dom_sf"/>
</dbReference>
<dbReference type="Pfam" id="PF08336">
    <property type="entry name" value="P4Ha_N"/>
    <property type="match status" value="1"/>
</dbReference>
<feature type="repeat" description="TPR" evidence="13">
    <location>
        <begin position="208"/>
        <end position="241"/>
    </location>
</feature>
<dbReference type="InterPro" id="IPR013547">
    <property type="entry name" value="P4H_N"/>
</dbReference>
<keyword evidence="15" id="KW-0732">Signal</keyword>
<dbReference type="EMBL" id="OU895879">
    <property type="protein sequence ID" value="CAG9806386.1"/>
    <property type="molecule type" value="Genomic_DNA"/>
</dbReference>
<comment type="cofactor">
    <cofactor evidence="1">
        <name>L-ascorbate</name>
        <dbReference type="ChEBI" id="CHEBI:38290"/>
    </cofactor>
</comment>
<evidence type="ECO:0000256" key="7">
    <source>
        <dbReference type="ARBA" id="ARBA00022824"/>
    </source>
</evidence>
<dbReference type="InterPro" id="IPR059068">
    <property type="entry name" value="TPR_P4H"/>
</dbReference>
<keyword evidence="9" id="KW-0223">Dioxygenase</keyword>
<dbReference type="FunFam" id="2.60.120.620:FF:000001">
    <property type="entry name" value="Prolyl 4-hydroxylase subunit alpha 2"/>
    <property type="match status" value="1"/>
</dbReference>
<dbReference type="SMART" id="SM00702">
    <property type="entry name" value="P4Hc"/>
    <property type="match status" value="1"/>
</dbReference>
<feature type="signal peptide" evidence="15">
    <location>
        <begin position="1"/>
        <end position="22"/>
    </location>
</feature>
<keyword evidence="8" id="KW-0847">Vitamin C</keyword>
<sequence>MKHLKILSIFIIITTTTWNVGCEMFTAVTDMEGVLETESVLINNLEGYIKAQEEKLDFLRKKVLEYQREHDSAANDVSEYLLNPINAYLLTKRLTTDWREVERVMTLDVGSQFVQNVSDYRNIMKFPTDEDLAGAASALIRLQDTYGMKTEEIARGKLNGVQFSIEMSSEDCFEIGRQSYINSDFRHTILWMNEALNRLNNDSNLNRADVLEYLAFSTFKEGRVRDALEMTHELLELAPDHRRALGNKNYYEKELMKLNLKSELRGDDGTNDVPVDDSVEFHYINNPYNYDIPERKMYELACRGELRPLDSIVKDLKCSYVDNGVPFLKIAPLKLEQISHDPYIVVYHNVMYDSEIEIIQQMAKPRFRRATVQNHKTGELETANYRISKSAWLKDSEHQVIATVVQRVKDMTGLSMDTAEELQVVNYGIGGHYEPHYDFARKEETNAFKNHEGGNRIATVIFYMSDVTLGGATVFPALRTSLWPEKGAAGFWFNLRRSGQGDYKTRHAACPVIVGSKWVSNKWIHERGQEFIRPCALEPDHDMEF</sequence>
<dbReference type="PROSITE" id="PS50005">
    <property type="entry name" value="TPR"/>
    <property type="match status" value="1"/>
</dbReference>
<dbReference type="Gene3D" id="1.25.40.10">
    <property type="entry name" value="Tetratricopeptide repeat domain"/>
    <property type="match status" value="1"/>
</dbReference>
<evidence type="ECO:0000256" key="3">
    <source>
        <dbReference type="ARBA" id="ARBA00004319"/>
    </source>
</evidence>
<dbReference type="PANTHER" id="PTHR10869:SF244">
    <property type="entry name" value="PROLYL 4-HYDROXYLASE SUBUNIT ALPHA-2"/>
    <property type="match status" value="1"/>
</dbReference>
<evidence type="ECO:0000256" key="10">
    <source>
        <dbReference type="ARBA" id="ARBA00023002"/>
    </source>
</evidence>
<dbReference type="Gene3D" id="2.60.120.620">
    <property type="entry name" value="q2cbj1_9rhob like domain"/>
    <property type="match status" value="1"/>
</dbReference>
<keyword evidence="18" id="KW-1185">Reference proteome</keyword>
<name>A0A9N9WRP9_9DIPT</name>
<gene>
    <name evidence="17" type="ORF">CHIRRI_LOCUS9246</name>
</gene>
<keyword evidence="6" id="KW-0479">Metal-binding</keyword>
<dbReference type="FunFam" id="1.25.40.10:FF:000006">
    <property type="entry name" value="Prolyl 4-hydroxylase subunit alpha 2"/>
    <property type="match status" value="1"/>
</dbReference>
<dbReference type="GO" id="GO:0005506">
    <property type="term" value="F:iron ion binding"/>
    <property type="evidence" value="ECO:0007669"/>
    <property type="project" value="InterPro"/>
</dbReference>
<dbReference type="InterPro" id="IPR006620">
    <property type="entry name" value="Pro_4_hyd_alph"/>
</dbReference>
<evidence type="ECO:0000259" key="16">
    <source>
        <dbReference type="PROSITE" id="PS51471"/>
    </source>
</evidence>
<organism evidence="17 18">
    <name type="scientific">Chironomus riparius</name>
    <dbReference type="NCBI Taxonomy" id="315576"/>
    <lineage>
        <taxon>Eukaryota</taxon>
        <taxon>Metazoa</taxon>
        <taxon>Ecdysozoa</taxon>
        <taxon>Arthropoda</taxon>
        <taxon>Hexapoda</taxon>
        <taxon>Insecta</taxon>
        <taxon>Pterygota</taxon>
        <taxon>Neoptera</taxon>
        <taxon>Endopterygota</taxon>
        <taxon>Diptera</taxon>
        <taxon>Nematocera</taxon>
        <taxon>Chironomoidea</taxon>
        <taxon>Chironomidae</taxon>
        <taxon>Chironominae</taxon>
        <taxon>Chironomus</taxon>
    </lineage>
</organism>
<evidence type="ECO:0000313" key="18">
    <source>
        <dbReference type="Proteomes" id="UP001153620"/>
    </source>
</evidence>
<comment type="subcellular location">
    <subcellularLocation>
        <location evidence="3">Endoplasmic reticulum lumen</location>
    </subcellularLocation>
</comment>
<feature type="chain" id="PRO_5040353081" description="procollagen-proline 4-dioxygenase" evidence="15">
    <location>
        <begin position="23"/>
        <end position="545"/>
    </location>
</feature>
<dbReference type="PROSITE" id="PS51471">
    <property type="entry name" value="FE2OG_OXY"/>
    <property type="match status" value="1"/>
</dbReference>
<evidence type="ECO:0000256" key="8">
    <source>
        <dbReference type="ARBA" id="ARBA00022896"/>
    </source>
</evidence>
<evidence type="ECO:0000256" key="13">
    <source>
        <dbReference type="PROSITE-ProRule" id="PRU00339"/>
    </source>
</evidence>
<reference evidence="17" key="2">
    <citation type="submission" date="2022-10" db="EMBL/GenBank/DDBJ databases">
        <authorList>
            <consortium name="ENA_rothamsted_submissions"/>
            <consortium name="culmorum"/>
            <person name="King R."/>
        </authorList>
    </citation>
    <scope>NUCLEOTIDE SEQUENCE</scope>
</reference>
<dbReference type="Gene3D" id="6.10.140.1460">
    <property type="match status" value="1"/>
</dbReference>
<dbReference type="PANTHER" id="PTHR10869">
    <property type="entry name" value="PROLYL 4-HYDROXYLASE ALPHA SUBUNIT"/>
    <property type="match status" value="1"/>
</dbReference>
<comment type="similarity">
    <text evidence="4">Belongs to the P4HA family.</text>
</comment>
<dbReference type="InterPro" id="IPR005123">
    <property type="entry name" value="Oxoglu/Fe-dep_dioxygenase_dom"/>
</dbReference>
<evidence type="ECO:0000256" key="15">
    <source>
        <dbReference type="SAM" id="SignalP"/>
    </source>
</evidence>
<evidence type="ECO:0000256" key="14">
    <source>
        <dbReference type="SAM" id="Coils"/>
    </source>
</evidence>
<dbReference type="InterPro" id="IPR019734">
    <property type="entry name" value="TPR_rpt"/>
</dbReference>
<dbReference type="Pfam" id="PF13640">
    <property type="entry name" value="2OG-FeII_Oxy_3"/>
    <property type="match status" value="1"/>
</dbReference>
<evidence type="ECO:0000256" key="1">
    <source>
        <dbReference type="ARBA" id="ARBA00001961"/>
    </source>
</evidence>
<reference evidence="17" key="1">
    <citation type="submission" date="2022-01" db="EMBL/GenBank/DDBJ databases">
        <authorList>
            <person name="King R."/>
        </authorList>
    </citation>
    <scope>NUCLEOTIDE SEQUENCE</scope>
</reference>
<evidence type="ECO:0000256" key="4">
    <source>
        <dbReference type="ARBA" id="ARBA00006511"/>
    </source>
</evidence>
<keyword evidence="14" id="KW-0175">Coiled coil</keyword>
<comment type="function">
    <text evidence="2">Catalyzes the post-translational formation of 4-hydroxyproline in -Xaa-Pro-Gly- sequences in collagens and other proteins.</text>
</comment>
<dbReference type="AlphaFoldDB" id="A0A9N9WRP9"/>
<dbReference type="EC" id="1.14.11.2" evidence="5"/>
<dbReference type="InterPro" id="IPR044862">
    <property type="entry name" value="Pro_4_hyd_alph_FE2OG_OXY"/>
</dbReference>
<dbReference type="InterPro" id="IPR045054">
    <property type="entry name" value="P4HA-like"/>
</dbReference>
<keyword evidence="10" id="KW-0560">Oxidoreductase</keyword>
<evidence type="ECO:0000256" key="11">
    <source>
        <dbReference type="ARBA" id="ARBA00023004"/>
    </source>
</evidence>
<dbReference type="GO" id="GO:0005788">
    <property type="term" value="C:endoplasmic reticulum lumen"/>
    <property type="evidence" value="ECO:0007669"/>
    <property type="project" value="UniProtKB-SubCell"/>
</dbReference>
<accession>A0A9N9WRP9</accession>
<protein>
    <recommendedName>
        <fullName evidence="5">procollagen-proline 4-dioxygenase</fullName>
        <ecNumber evidence="5">1.14.11.2</ecNumber>
    </recommendedName>
</protein>
<dbReference type="OrthoDB" id="420380at2759"/>
<evidence type="ECO:0000256" key="9">
    <source>
        <dbReference type="ARBA" id="ARBA00022964"/>
    </source>
</evidence>
<evidence type="ECO:0000256" key="2">
    <source>
        <dbReference type="ARBA" id="ARBA00002035"/>
    </source>
</evidence>
<evidence type="ECO:0000256" key="6">
    <source>
        <dbReference type="ARBA" id="ARBA00022723"/>
    </source>
</evidence>
<evidence type="ECO:0000256" key="12">
    <source>
        <dbReference type="ARBA" id="ARBA00023180"/>
    </source>
</evidence>
<dbReference type="GO" id="GO:0004656">
    <property type="term" value="F:procollagen-proline 4-dioxygenase activity"/>
    <property type="evidence" value="ECO:0007669"/>
    <property type="project" value="UniProtKB-EC"/>
</dbReference>
<dbReference type="SUPFAM" id="SSF48452">
    <property type="entry name" value="TPR-like"/>
    <property type="match status" value="1"/>
</dbReference>
<keyword evidence="11" id="KW-0408">Iron</keyword>
<feature type="coiled-coil region" evidence="14">
    <location>
        <begin position="42"/>
        <end position="76"/>
    </location>
</feature>
<keyword evidence="13" id="KW-0802">TPR repeat</keyword>
<proteinExistence type="inferred from homology"/>
<evidence type="ECO:0000256" key="5">
    <source>
        <dbReference type="ARBA" id="ARBA00012269"/>
    </source>
</evidence>
<evidence type="ECO:0000313" key="17">
    <source>
        <dbReference type="EMBL" id="CAG9806386.1"/>
    </source>
</evidence>
<dbReference type="GO" id="GO:0031418">
    <property type="term" value="F:L-ascorbic acid binding"/>
    <property type="evidence" value="ECO:0007669"/>
    <property type="project" value="UniProtKB-KW"/>
</dbReference>
<keyword evidence="7" id="KW-0256">Endoplasmic reticulum</keyword>
<dbReference type="Proteomes" id="UP001153620">
    <property type="component" value="Chromosome 3"/>
</dbReference>
<keyword evidence="12" id="KW-0325">Glycoprotein</keyword>